<dbReference type="InterPro" id="IPR009057">
    <property type="entry name" value="Homeodomain-like_sf"/>
</dbReference>
<feature type="DNA-binding region" description="H-T-H motif" evidence="4">
    <location>
        <begin position="41"/>
        <end position="60"/>
    </location>
</feature>
<evidence type="ECO:0000256" key="4">
    <source>
        <dbReference type="PROSITE-ProRule" id="PRU00335"/>
    </source>
</evidence>
<reference evidence="6 7" key="1">
    <citation type="submission" date="2023-04" db="EMBL/GenBank/DDBJ databases">
        <title>Forest soil microbial communities from Buena Vista Peninsula, Colon Province, Panama.</title>
        <authorList>
            <person name="Bouskill N."/>
        </authorList>
    </citation>
    <scope>NUCLEOTIDE SEQUENCE [LARGE SCALE GENOMIC DNA]</scope>
    <source>
        <strain evidence="6 7">AC80</strain>
    </source>
</reference>
<protein>
    <submittedName>
        <fullName evidence="6">AcrR family transcriptional regulator</fullName>
    </submittedName>
</protein>
<dbReference type="RefSeq" id="WP_280832357.1">
    <property type="nucleotide sequence ID" value="NZ_JARXVE010000003.1"/>
</dbReference>
<feature type="domain" description="HTH tetR-type" evidence="5">
    <location>
        <begin position="18"/>
        <end position="78"/>
    </location>
</feature>
<evidence type="ECO:0000256" key="1">
    <source>
        <dbReference type="ARBA" id="ARBA00023015"/>
    </source>
</evidence>
<sequence>MAHIASRGPGRPPAAKAAETRERIVNAAREVFSELGYDAATFQAIAIRADLTRPAINHYFSSKRVLYRDVVEQTNAKVIAAGIAKAREATTLLSQISAFFAAAMDAESADRSAAAFLVTSVLESQRHPDLIAEEHDALHNSREFVKWAVDDAIARGELTTDTDIPAIVEMLVAVMWGMGFYAGYVGHHDELGVIVDKFELLMANKLWQLRD</sequence>
<keyword evidence="2 4" id="KW-0238">DNA-binding</keyword>
<keyword evidence="3" id="KW-0804">Transcription</keyword>
<accession>A0ABT6KYE1</accession>
<comment type="caution">
    <text evidence="6">The sequence shown here is derived from an EMBL/GenBank/DDBJ whole genome shotgun (WGS) entry which is preliminary data.</text>
</comment>
<keyword evidence="1" id="KW-0805">Transcription regulation</keyword>
<dbReference type="Pfam" id="PF16859">
    <property type="entry name" value="TetR_C_11"/>
    <property type="match status" value="1"/>
</dbReference>
<evidence type="ECO:0000256" key="3">
    <source>
        <dbReference type="ARBA" id="ARBA00023163"/>
    </source>
</evidence>
<dbReference type="PANTHER" id="PTHR30055">
    <property type="entry name" value="HTH-TYPE TRANSCRIPTIONAL REGULATOR RUTR"/>
    <property type="match status" value="1"/>
</dbReference>
<evidence type="ECO:0000259" key="5">
    <source>
        <dbReference type="PROSITE" id="PS50977"/>
    </source>
</evidence>
<dbReference type="Proteomes" id="UP001160130">
    <property type="component" value="Unassembled WGS sequence"/>
</dbReference>
<dbReference type="SUPFAM" id="SSF46689">
    <property type="entry name" value="Homeodomain-like"/>
    <property type="match status" value="1"/>
</dbReference>
<dbReference type="EMBL" id="JARXVE010000003">
    <property type="protein sequence ID" value="MDH6195727.1"/>
    <property type="molecule type" value="Genomic_DNA"/>
</dbReference>
<dbReference type="SUPFAM" id="SSF48498">
    <property type="entry name" value="Tetracyclin repressor-like, C-terminal domain"/>
    <property type="match status" value="1"/>
</dbReference>
<dbReference type="Gene3D" id="1.10.10.60">
    <property type="entry name" value="Homeodomain-like"/>
    <property type="match status" value="1"/>
</dbReference>
<gene>
    <name evidence="6" type="ORF">M2272_002367</name>
</gene>
<dbReference type="PROSITE" id="PS50977">
    <property type="entry name" value="HTH_TETR_2"/>
    <property type="match status" value="1"/>
</dbReference>
<name>A0ABT6KYE1_9MYCO</name>
<dbReference type="InterPro" id="IPR001647">
    <property type="entry name" value="HTH_TetR"/>
</dbReference>
<evidence type="ECO:0000256" key="2">
    <source>
        <dbReference type="ARBA" id="ARBA00023125"/>
    </source>
</evidence>
<evidence type="ECO:0000313" key="7">
    <source>
        <dbReference type="Proteomes" id="UP001160130"/>
    </source>
</evidence>
<dbReference type="InterPro" id="IPR036271">
    <property type="entry name" value="Tet_transcr_reg_TetR-rel_C_sf"/>
</dbReference>
<keyword evidence="7" id="KW-1185">Reference proteome</keyword>
<dbReference type="Pfam" id="PF00440">
    <property type="entry name" value="TetR_N"/>
    <property type="match status" value="1"/>
</dbReference>
<organism evidence="6 7">
    <name type="scientific">Mycolicibacterium frederiksbergense</name>
    <dbReference type="NCBI Taxonomy" id="117567"/>
    <lineage>
        <taxon>Bacteria</taxon>
        <taxon>Bacillati</taxon>
        <taxon>Actinomycetota</taxon>
        <taxon>Actinomycetes</taxon>
        <taxon>Mycobacteriales</taxon>
        <taxon>Mycobacteriaceae</taxon>
        <taxon>Mycolicibacterium</taxon>
    </lineage>
</organism>
<dbReference type="PRINTS" id="PR00455">
    <property type="entry name" value="HTHTETR"/>
</dbReference>
<proteinExistence type="predicted"/>
<dbReference type="InterPro" id="IPR050109">
    <property type="entry name" value="HTH-type_TetR-like_transc_reg"/>
</dbReference>
<evidence type="ECO:0000313" key="6">
    <source>
        <dbReference type="EMBL" id="MDH6195727.1"/>
    </source>
</evidence>
<dbReference type="PANTHER" id="PTHR30055:SF226">
    <property type="entry name" value="HTH-TYPE TRANSCRIPTIONAL REGULATOR PKSA"/>
    <property type="match status" value="1"/>
</dbReference>
<dbReference type="Gene3D" id="1.10.357.10">
    <property type="entry name" value="Tetracycline Repressor, domain 2"/>
    <property type="match status" value="1"/>
</dbReference>
<dbReference type="InterPro" id="IPR011075">
    <property type="entry name" value="TetR_C"/>
</dbReference>